<dbReference type="SUPFAM" id="SSF117143">
    <property type="entry name" value="Flagellar hook protein flgE"/>
    <property type="match status" value="1"/>
</dbReference>
<keyword evidence="9" id="KW-1185">Reference proteome</keyword>
<dbReference type="Pfam" id="PF22692">
    <property type="entry name" value="LlgE_F_G_D1"/>
    <property type="match status" value="1"/>
</dbReference>
<dbReference type="EMBL" id="JAASRS010000001">
    <property type="protein sequence ID" value="NIK14250.1"/>
    <property type="molecule type" value="Genomic_DNA"/>
</dbReference>
<dbReference type="NCBIfam" id="TIGR03506">
    <property type="entry name" value="FlgEFG_subfam"/>
    <property type="match status" value="2"/>
</dbReference>
<dbReference type="Proteomes" id="UP000532769">
    <property type="component" value="Unassembled WGS sequence"/>
</dbReference>
<dbReference type="InterPro" id="IPR020013">
    <property type="entry name" value="Flagellar_FlgE/F/G"/>
</dbReference>
<dbReference type="GO" id="GO:0009425">
    <property type="term" value="C:bacterial-type flagellum basal body"/>
    <property type="evidence" value="ECO:0007669"/>
    <property type="project" value="UniProtKB-SubCell"/>
</dbReference>
<evidence type="ECO:0000259" key="5">
    <source>
        <dbReference type="Pfam" id="PF00460"/>
    </source>
</evidence>
<dbReference type="AlphaFoldDB" id="A0A846MDP3"/>
<feature type="domain" description="Flagellar basal-body/hook protein C-terminal" evidence="6">
    <location>
        <begin position="247"/>
        <end position="291"/>
    </location>
</feature>
<sequence length="293" mass="30711">MLRSMYSGISAMKNFQIKLDVIGNNIANVNTYGFKKGRTIFKDLVSQQIAGASGPTANRGGVNPKQVGLGAQLAAIDTVHTQGSLQTTGRPLDLAISGDGFFVLGEGVNSNAVVNPVYTRAGNFYLDKQGNIVNADGLYLMGEPYNQPPSPNTATGTVGKINIPLNAKSFSIGSDGTVTYVDSNGNLQTAGKIKLAKFANNDGLEKAGQNLFRETANSGSIDKGGATGVDLTDLNDPGQGGTGTIVSGALEMSNVDLSEEFTEMIVAQRGFQANARIITTSDEILQELVNLKK</sequence>
<proteinExistence type="inferred from homology"/>
<dbReference type="NCBIfam" id="NF009278">
    <property type="entry name" value="PRK12636.1"/>
    <property type="match status" value="1"/>
</dbReference>
<dbReference type="InterPro" id="IPR037925">
    <property type="entry name" value="FlgE/F/G-like"/>
</dbReference>
<keyword evidence="8" id="KW-0969">Cilium</keyword>
<dbReference type="GO" id="GO:0009424">
    <property type="term" value="C:bacterial-type flagellum hook"/>
    <property type="evidence" value="ECO:0007669"/>
    <property type="project" value="TreeGrafter"/>
</dbReference>
<accession>A0A846MDP3</accession>
<evidence type="ECO:0000259" key="7">
    <source>
        <dbReference type="Pfam" id="PF22692"/>
    </source>
</evidence>
<evidence type="ECO:0000256" key="4">
    <source>
        <dbReference type="RuleBase" id="RU362116"/>
    </source>
</evidence>
<gene>
    <name evidence="8" type="ORF">BDD39_000760</name>
</gene>
<comment type="subcellular location">
    <subcellularLocation>
        <location evidence="1 4">Bacterial flagellum basal body</location>
    </subcellularLocation>
</comment>
<reference evidence="8 9" key="1">
    <citation type="submission" date="2020-03" db="EMBL/GenBank/DDBJ databases">
        <title>Genomic Encyclopedia of Archaeal and Bacterial Type Strains, Phase II (KMG-II): from individual species to whole genera.</title>
        <authorList>
            <person name="Goeker M."/>
        </authorList>
    </citation>
    <scope>NUCLEOTIDE SEQUENCE [LARGE SCALE GENOMIC DNA]</scope>
    <source>
        <strain evidence="8 9">DSM 4749</strain>
    </source>
</reference>
<protein>
    <recommendedName>
        <fullName evidence="4">Flagellar hook protein FlgE</fullName>
    </recommendedName>
</protein>
<evidence type="ECO:0000256" key="1">
    <source>
        <dbReference type="ARBA" id="ARBA00004117"/>
    </source>
</evidence>
<dbReference type="InterPro" id="IPR053967">
    <property type="entry name" value="LlgE_F_G-like_D1"/>
</dbReference>
<feature type="domain" description="Flagellar hook protein FlgE/F/G-like D1" evidence="7">
    <location>
        <begin position="95"/>
        <end position="180"/>
    </location>
</feature>
<dbReference type="InterPro" id="IPR001444">
    <property type="entry name" value="Flag_bb_rod_N"/>
</dbReference>
<name>A0A846MDP3_9BACL</name>
<dbReference type="Pfam" id="PF06429">
    <property type="entry name" value="Flg_bbr_C"/>
    <property type="match status" value="1"/>
</dbReference>
<dbReference type="PANTHER" id="PTHR30435">
    <property type="entry name" value="FLAGELLAR PROTEIN"/>
    <property type="match status" value="1"/>
</dbReference>
<dbReference type="PROSITE" id="PS00588">
    <property type="entry name" value="FLAGELLA_BB_ROD"/>
    <property type="match status" value="1"/>
</dbReference>
<dbReference type="GO" id="GO:0005829">
    <property type="term" value="C:cytosol"/>
    <property type="evidence" value="ECO:0007669"/>
    <property type="project" value="TreeGrafter"/>
</dbReference>
<comment type="caution">
    <text evidence="8">The sequence shown here is derived from an EMBL/GenBank/DDBJ whole genome shotgun (WGS) entry which is preliminary data.</text>
</comment>
<evidence type="ECO:0000256" key="3">
    <source>
        <dbReference type="ARBA" id="ARBA00023143"/>
    </source>
</evidence>
<evidence type="ECO:0000313" key="9">
    <source>
        <dbReference type="Proteomes" id="UP000532769"/>
    </source>
</evidence>
<comment type="function">
    <text evidence="4">A flexible structure which links the flagellar filament to the drive apparatus in the basal body.</text>
</comment>
<keyword evidence="3 4" id="KW-0975">Bacterial flagellum</keyword>
<evidence type="ECO:0000256" key="2">
    <source>
        <dbReference type="ARBA" id="ARBA00009677"/>
    </source>
</evidence>
<evidence type="ECO:0000259" key="6">
    <source>
        <dbReference type="Pfam" id="PF06429"/>
    </source>
</evidence>
<organism evidence="8 9">
    <name type="scientific">Saccharococcus thermophilus</name>
    <dbReference type="NCBI Taxonomy" id="29396"/>
    <lineage>
        <taxon>Bacteria</taxon>
        <taxon>Bacillati</taxon>
        <taxon>Bacillota</taxon>
        <taxon>Bacilli</taxon>
        <taxon>Bacillales</taxon>
        <taxon>Anoxybacillaceae</taxon>
        <taxon>Saccharococcus</taxon>
    </lineage>
</organism>
<evidence type="ECO:0000313" key="8">
    <source>
        <dbReference type="EMBL" id="NIK14250.1"/>
    </source>
</evidence>
<dbReference type="PANTHER" id="PTHR30435:SF1">
    <property type="entry name" value="FLAGELLAR HOOK PROTEIN FLGE"/>
    <property type="match status" value="1"/>
</dbReference>
<keyword evidence="8" id="KW-0966">Cell projection</keyword>
<feature type="domain" description="Flagellar basal body rod protein N-terminal" evidence="5">
    <location>
        <begin position="5"/>
        <end position="35"/>
    </location>
</feature>
<keyword evidence="8" id="KW-0282">Flagellum</keyword>
<comment type="similarity">
    <text evidence="2 4">Belongs to the flagella basal body rod proteins family.</text>
</comment>
<dbReference type="GO" id="GO:0071978">
    <property type="term" value="P:bacterial-type flagellum-dependent swarming motility"/>
    <property type="evidence" value="ECO:0007669"/>
    <property type="project" value="TreeGrafter"/>
</dbReference>
<dbReference type="InterPro" id="IPR010930">
    <property type="entry name" value="Flg_bb/hook_C_dom"/>
</dbReference>
<dbReference type="InterPro" id="IPR019776">
    <property type="entry name" value="Flagellar_basal_body_rod_CS"/>
</dbReference>
<dbReference type="Pfam" id="PF00460">
    <property type="entry name" value="Flg_bb_rod"/>
    <property type="match status" value="1"/>
</dbReference>
<dbReference type="RefSeq" id="WP_166908356.1">
    <property type="nucleotide sequence ID" value="NZ_JAASRS010000001.1"/>
</dbReference>